<name>A0ABW7TFN0_9ACTN</name>
<sequence>MGRRPAGVPPGATPPPRKIHLLYRLHISQDVRASLATEEHDELDDGTFETGVIEWVDYRKTADLPIFPPLGPALGSLTSPHAIVGDAALPAVTDENYTWV</sequence>
<reference evidence="1 2" key="1">
    <citation type="submission" date="2024-10" db="EMBL/GenBank/DDBJ databases">
        <title>The Natural Products Discovery Center: Release of the First 8490 Sequenced Strains for Exploring Actinobacteria Biosynthetic Diversity.</title>
        <authorList>
            <person name="Kalkreuter E."/>
            <person name="Kautsar S.A."/>
            <person name="Yang D."/>
            <person name="Bader C.D."/>
            <person name="Teijaro C.N."/>
            <person name="Fluegel L."/>
            <person name="Davis C.M."/>
            <person name="Simpson J.R."/>
            <person name="Lauterbach L."/>
            <person name="Steele A.D."/>
            <person name="Gui C."/>
            <person name="Meng S."/>
            <person name="Li G."/>
            <person name="Viehrig K."/>
            <person name="Ye F."/>
            <person name="Su P."/>
            <person name="Kiefer A.F."/>
            <person name="Nichols A."/>
            <person name="Cepeda A.J."/>
            <person name="Yan W."/>
            <person name="Fan B."/>
            <person name="Jiang Y."/>
            <person name="Adhikari A."/>
            <person name="Zheng C.-J."/>
            <person name="Schuster L."/>
            <person name="Cowan T.M."/>
            <person name="Smanski M.J."/>
            <person name="Chevrette M.G."/>
            <person name="De Carvalho L.P.S."/>
            <person name="Shen B."/>
        </authorList>
    </citation>
    <scope>NUCLEOTIDE SEQUENCE [LARGE SCALE GENOMIC DNA]</scope>
    <source>
        <strain evidence="1 2">NPDC020979</strain>
    </source>
</reference>
<accession>A0ABW7TFN0</accession>
<dbReference type="RefSeq" id="WP_397615094.1">
    <property type="nucleotide sequence ID" value="NZ_JBIRRB010000028.1"/>
</dbReference>
<proteinExistence type="predicted"/>
<dbReference type="EMBL" id="JBIRRB010000028">
    <property type="protein sequence ID" value="MFI0915535.1"/>
    <property type="molecule type" value="Genomic_DNA"/>
</dbReference>
<dbReference type="Proteomes" id="UP001611162">
    <property type="component" value="Unassembled WGS sequence"/>
</dbReference>
<gene>
    <name evidence="1" type="ORF">ACH4TF_34705</name>
</gene>
<evidence type="ECO:0000313" key="2">
    <source>
        <dbReference type="Proteomes" id="UP001611162"/>
    </source>
</evidence>
<evidence type="ECO:0000313" key="1">
    <source>
        <dbReference type="EMBL" id="MFI0915535.1"/>
    </source>
</evidence>
<protein>
    <submittedName>
        <fullName evidence="1">Uncharacterized protein</fullName>
    </submittedName>
</protein>
<comment type="caution">
    <text evidence="1">The sequence shown here is derived from an EMBL/GenBank/DDBJ whole genome shotgun (WGS) entry which is preliminary data.</text>
</comment>
<keyword evidence="2" id="KW-1185">Reference proteome</keyword>
<organism evidence="1 2">
    <name type="scientific">Streptomyces abikoensis</name>
    <dbReference type="NCBI Taxonomy" id="97398"/>
    <lineage>
        <taxon>Bacteria</taxon>
        <taxon>Bacillati</taxon>
        <taxon>Actinomycetota</taxon>
        <taxon>Actinomycetes</taxon>
        <taxon>Kitasatosporales</taxon>
        <taxon>Streptomycetaceae</taxon>
        <taxon>Streptomyces</taxon>
    </lineage>
</organism>